<proteinExistence type="predicted"/>
<accession>A0AB33Z2R5</accession>
<keyword evidence="2" id="KW-0472">Membrane</keyword>
<dbReference type="Pfam" id="PF00578">
    <property type="entry name" value="AhpC-TSA"/>
    <property type="match status" value="1"/>
</dbReference>
<dbReference type="InterPro" id="IPR050553">
    <property type="entry name" value="Thioredoxin_ResA/DsbE_sf"/>
</dbReference>
<dbReference type="PANTHER" id="PTHR42852">
    <property type="entry name" value="THIOL:DISULFIDE INTERCHANGE PROTEIN DSBE"/>
    <property type="match status" value="1"/>
</dbReference>
<dbReference type="InterPro" id="IPR013766">
    <property type="entry name" value="Thioredoxin_domain"/>
</dbReference>
<reference evidence="2 3" key="1">
    <citation type="journal article" date="2013" name="Genome Announc.">
        <title>Genome Sequence of the Pyrene- and Fluoranthene-Degrading Bacterium Cycloclasticus sp. Strain PY97M.</title>
        <authorList>
            <person name="Cui Z."/>
            <person name="Xu G."/>
            <person name="Li Q."/>
            <person name="Gao W."/>
            <person name="Zheng L."/>
        </authorList>
    </citation>
    <scope>NUCLEOTIDE SEQUENCE [LARGE SCALE GENOMIC DNA]</scope>
    <source>
        <strain evidence="2 3">PY97M</strain>
    </source>
</reference>
<feature type="domain" description="Thioredoxin" evidence="1">
    <location>
        <begin position="26"/>
        <end position="166"/>
    </location>
</feature>
<dbReference type="GO" id="GO:0016853">
    <property type="term" value="F:isomerase activity"/>
    <property type="evidence" value="ECO:0007669"/>
    <property type="project" value="UniProtKB-KW"/>
</dbReference>
<dbReference type="GO" id="GO:0016491">
    <property type="term" value="F:oxidoreductase activity"/>
    <property type="evidence" value="ECO:0007669"/>
    <property type="project" value="InterPro"/>
</dbReference>
<dbReference type="RefSeq" id="WP_016390442.1">
    <property type="nucleotide sequence ID" value="NZ_KE646807.1"/>
</dbReference>
<comment type="caution">
    <text evidence="2">The sequence shown here is derived from an EMBL/GenBank/DDBJ whole genome shotgun (WGS) entry which is preliminary data.</text>
</comment>
<evidence type="ECO:0000313" key="3">
    <source>
        <dbReference type="Proteomes" id="UP000015462"/>
    </source>
</evidence>
<organism evidence="2 3">
    <name type="scientific">Cycloclasticus pugetii</name>
    <dbReference type="NCBI Taxonomy" id="34068"/>
    <lineage>
        <taxon>Bacteria</taxon>
        <taxon>Pseudomonadati</taxon>
        <taxon>Pseudomonadota</taxon>
        <taxon>Gammaproteobacteria</taxon>
        <taxon>Thiotrichales</taxon>
        <taxon>Piscirickettsiaceae</taxon>
        <taxon>Cycloclasticus</taxon>
    </lineage>
</organism>
<dbReference type="EMBL" id="ASHL01000004">
    <property type="protein sequence ID" value="EPD13343.1"/>
    <property type="molecule type" value="Genomic_DNA"/>
</dbReference>
<protein>
    <submittedName>
        <fullName evidence="2">Thiol-disulfide isomerase or thioredoxin transmembrane protein</fullName>
    </submittedName>
</protein>
<name>A0AB33Z2R5_9GAMM</name>
<dbReference type="SUPFAM" id="SSF52833">
    <property type="entry name" value="Thioredoxin-like"/>
    <property type="match status" value="1"/>
</dbReference>
<keyword evidence="2" id="KW-0812">Transmembrane</keyword>
<dbReference type="PANTHER" id="PTHR42852:SF13">
    <property type="entry name" value="PROTEIN DIPZ"/>
    <property type="match status" value="1"/>
</dbReference>
<sequence length="168" mass="18275">MNKNKSFQFILAILPIGFAGLVYFNSGAINQVPDISISTINGEEIATTSLNGKPALITFWATDCPSCIKEIPHLKAIHADYADKGVSIIAIAMKHDRPEHVIAMTQAKSLPYTIALDPKGDVAKAFGNVRLTPTTFLVAPDSTIALHKLGLFDEEKMRKQLDKLLAKS</sequence>
<evidence type="ECO:0000259" key="1">
    <source>
        <dbReference type="PROSITE" id="PS51352"/>
    </source>
</evidence>
<dbReference type="GO" id="GO:0016209">
    <property type="term" value="F:antioxidant activity"/>
    <property type="evidence" value="ECO:0007669"/>
    <property type="project" value="InterPro"/>
</dbReference>
<dbReference type="Proteomes" id="UP000015462">
    <property type="component" value="Unassembled WGS sequence"/>
</dbReference>
<dbReference type="AlphaFoldDB" id="A0AB33Z2R5"/>
<keyword evidence="2" id="KW-0413">Isomerase</keyword>
<keyword evidence="3" id="KW-1185">Reference proteome</keyword>
<dbReference type="InterPro" id="IPR000866">
    <property type="entry name" value="AhpC/TSA"/>
</dbReference>
<dbReference type="InterPro" id="IPR036249">
    <property type="entry name" value="Thioredoxin-like_sf"/>
</dbReference>
<evidence type="ECO:0000313" key="2">
    <source>
        <dbReference type="EMBL" id="EPD13343.1"/>
    </source>
</evidence>
<gene>
    <name evidence="2" type="ORF">L196_06860</name>
</gene>
<dbReference type="CDD" id="cd02966">
    <property type="entry name" value="TlpA_like_family"/>
    <property type="match status" value="1"/>
</dbReference>
<dbReference type="PROSITE" id="PS51352">
    <property type="entry name" value="THIOREDOXIN_2"/>
    <property type="match status" value="1"/>
</dbReference>
<dbReference type="Gene3D" id="3.40.30.10">
    <property type="entry name" value="Glutaredoxin"/>
    <property type="match status" value="1"/>
</dbReference>